<proteinExistence type="predicted"/>
<dbReference type="Proteomes" id="UP000192284">
    <property type="component" value="Unassembled WGS sequence"/>
</dbReference>
<accession>A0A1W9ZWF8</accession>
<comment type="caution">
    <text evidence="1">The sequence shown here is derived from an EMBL/GenBank/DDBJ whole genome shotgun (WGS) entry which is preliminary data.</text>
</comment>
<reference evidence="1 2" key="1">
    <citation type="submission" date="2017-02" db="EMBL/GenBank/DDBJ databases">
        <title>The new phylogeny of genus Mycobacterium.</title>
        <authorList>
            <person name="Tortoli E."/>
            <person name="Trovato A."/>
            <person name="Cirillo D.M."/>
        </authorList>
    </citation>
    <scope>NUCLEOTIDE SEQUENCE [LARGE SCALE GENOMIC DNA]</scope>
    <source>
        <strain evidence="1 2">DSM 45057</strain>
    </source>
</reference>
<evidence type="ECO:0000313" key="1">
    <source>
        <dbReference type="EMBL" id="ORA21856.1"/>
    </source>
</evidence>
<dbReference type="AlphaFoldDB" id="A0A1W9ZWF8"/>
<gene>
    <name evidence="1" type="ORF">BST12_10605</name>
</gene>
<keyword evidence="2" id="KW-1185">Reference proteome</keyword>
<organism evidence="1 2">
    <name type="scientific">Mycobacterium angelicum</name>
    <dbReference type="NCBI Taxonomy" id="470074"/>
    <lineage>
        <taxon>Bacteria</taxon>
        <taxon>Bacillati</taxon>
        <taxon>Actinomycetota</taxon>
        <taxon>Actinomycetes</taxon>
        <taxon>Mycobacteriales</taxon>
        <taxon>Mycobacteriaceae</taxon>
        <taxon>Mycobacterium</taxon>
    </lineage>
</organism>
<name>A0A1W9ZWF8_MYCAN</name>
<protein>
    <submittedName>
        <fullName evidence="1">Uncharacterized protein</fullName>
    </submittedName>
</protein>
<dbReference type="RefSeq" id="WP_083113072.1">
    <property type="nucleotide sequence ID" value="NZ_JACKTS010000037.1"/>
</dbReference>
<dbReference type="OrthoDB" id="3540641at2"/>
<sequence length="223" mass="24349">MNAIPQRSNSAFQQTQPLQIGHIFVDQRPRELRYVVAVADLRGLHRLSIDLTNAVSAGFTAASISHAPPGALHRRRSGTGRTISSMSIPSELVSVDLTTDERSFIQHALNQWQFSATGTPFPIRVLGLSTWEEFDDLTGRLSHAVIDGQSLTSLDWARVLYLTECSWASEMVGAGLDFATVSGFSDTEAVSLLRGLQRKIGRITTADLLFPGSSRRSNPADGR</sequence>
<dbReference type="EMBL" id="MVHE01000012">
    <property type="protein sequence ID" value="ORA21856.1"/>
    <property type="molecule type" value="Genomic_DNA"/>
</dbReference>
<evidence type="ECO:0000313" key="2">
    <source>
        <dbReference type="Proteomes" id="UP000192284"/>
    </source>
</evidence>